<accession>A0AAE9G4S6</accession>
<evidence type="ECO:0008006" key="3">
    <source>
        <dbReference type="Google" id="ProtNLM"/>
    </source>
</evidence>
<dbReference type="Proteomes" id="UP000832072">
    <property type="component" value="Segment"/>
</dbReference>
<dbReference type="PROSITE" id="PS51354">
    <property type="entry name" value="GLUTAREDOXIN_2"/>
    <property type="match status" value="1"/>
</dbReference>
<evidence type="ECO:0000313" key="2">
    <source>
        <dbReference type="Proteomes" id="UP000832072"/>
    </source>
</evidence>
<name>A0AAE9G4S6_9CAUD</name>
<keyword evidence="2" id="KW-1185">Reference proteome</keyword>
<dbReference type="EMBL" id="OM638103">
    <property type="protein sequence ID" value="UNY47005.1"/>
    <property type="molecule type" value="Genomic_DNA"/>
</dbReference>
<organism evidence="1 2">
    <name type="scientific">Cronobacter phage LPCS28</name>
    <dbReference type="NCBI Taxonomy" id="2924885"/>
    <lineage>
        <taxon>Viruses</taxon>
        <taxon>Duplodnaviria</taxon>
        <taxon>Heunggongvirae</taxon>
        <taxon>Uroviricota</taxon>
        <taxon>Caudoviricetes</taxon>
        <taxon>Pantevenvirales</taxon>
        <taxon>Straboviridae</taxon>
        <taxon>Nanhuvirus</taxon>
        <taxon>Nanhuvirus LPCS28</taxon>
    </lineage>
</organism>
<sequence>MKVEIYGYDPQFYTCAPCINAKRMCELKKDKFDIDMTFHSVAKGRTESGKPILDTKVTDELCRRLQRSTVMGMTMPQIFVDDESIGGFDKLREVLK</sequence>
<gene>
    <name evidence="1" type="ORF">EHEKIMEA_00123</name>
</gene>
<dbReference type="Gene3D" id="3.40.30.10">
    <property type="entry name" value="Glutaredoxin"/>
    <property type="match status" value="1"/>
</dbReference>
<protein>
    <recommendedName>
        <fullName evidence="3">Thioredoxin</fullName>
    </recommendedName>
</protein>
<evidence type="ECO:0000313" key="1">
    <source>
        <dbReference type="EMBL" id="UNY47005.1"/>
    </source>
</evidence>
<dbReference type="InterPro" id="IPR036249">
    <property type="entry name" value="Thioredoxin-like_sf"/>
</dbReference>
<reference evidence="1 2" key="1">
    <citation type="submission" date="2022-02" db="EMBL/GenBank/DDBJ databases">
        <authorList>
            <person name="Tian F."/>
            <person name="Li J."/>
            <person name="Li F."/>
            <person name="Tong Y."/>
        </authorList>
    </citation>
    <scope>NUCLEOTIDE SEQUENCE [LARGE SCALE GENOMIC DNA]</scope>
</reference>
<proteinExistence type="predicted"/>
<dbReference type="SUPFAM" id="SSF52833">
    <property type="entry name" value="Thioredoxin-like"/>
    <property type="match status" value="1"/>
</dbReference>